<dbReference type="InterPro" id="IPR020846">
    <property type="entry name" value="MFS_dom"/>
</dbReference>
<dbReference type="PANTHER" id="PTHR23504">
    <property type="entry name" value="MAJOR FACILITATOR SUPERFAMILY DOMAIN-CONTAINING PROTEIN 10"/>
    <property type="match status" value="1"/>
</dbReference>
<feature type="transmembrane region" description="Helical" evidence="12">
    <location>
        <begin position="169"/>
        <end position="192"/>
    </location>
</feature>
<dbReference type="GO" id="GO:0016020">
    <property type="term" value="C:membrane"/>
    <property type="evidence" value="ECO:0007669"/>
    <property type="project" value="UniProtKB-SubCell"/>
</dbReference>
<keyword evidence="4 12" id="KW-0812">Transmembrane</keyword>
<evidence type="ECO:0000256" key="7">
    <source>
        <dbReference type="ARBA" id="ARBA00023136"/>
    </source>
</evidence>
<evidence type="ECO:0000256" key="5">
    <source>
        <dbReference type="ARBA" id="ARBA00022989"/>
    </source>
</evidence>
<dbReference type="GeneTree" id="ENSGT00940000164530"/>
<dbReference type="PRINTS" id="PR01035">
    <property type="entry name" value="TCRTETA"/>
</dbReference>
<evidence type="ECO:0000256" key="1">
    <source>
        <dbReference type="ARBA" id="ARBA00004141"/>
    </source>
</evidence>
<evidence type="ECO:0000256" key="2">
    <source>
        <dbReference type="ARBA" id="ARBA00008335"/>
    </source>
</evidence>
<keyword evidence="7 12" id="KW-0472">Membrane</keyword>
<evidence type="ECO:0000256" key="9">
    <source>
        <dbReference type="ARBA" id="ARBA00072391"/>
    </source>
</evidence>
<feature type="transmembrane region" description="Helical" evidence="12">
    <location>
        <begin position="114"/>
        <end position="129"/>
    </location>
</feature>
<evidence type="ECO:0000259" key="13">
    <source>
        <dbReference type="PROSITE" id="PS50850"/>
    </source>
</evidence>
<dbReference type="Pfam" id="PF07690">
    <property type="entry name" value="MFS_1"/>
    <property type="match status" value="1"/>
</dbReference>
<feature type="region of interest" description="Disordered" evidence="11">
    <location>
        <begin position="464"/>
        <end position="499"/>
    </location>
</feature>
<dbReference type="AlphaFoldDB" id="A0A8K9WSK8"/>
<feature type="transmembrane region" description="Helical" evidence="12">
    <location>
        <begin position="81"/>
        <end position="102"/>
    </location>
</feature>
<evidence type="ECO:0000313" key="14">
    <source>
        <dbReference type="Ensembl" id="ENSOMYP00000121473.1"/>
    </source>
</evidence>
<feature type="transmembrane region" description="Helical" evidence="12">
    <location>
        <begin position="135"/>
        <end position="157"/>
    </location>
</feature>
<evidence type="ECO:0000256" key="4">
    <source>
        <dbReference type="ARBA" id="ARBA00022692"/>
    </source>
</evidence>
<reference evidence="14" key="3">
    <citation type="submission" date="2025-09" db="UniProtKB">
        <authorList>
            <consortium name="Ensembl"/>
        </authorList>
    </citation>
    <scope>IDENTIFICATION</scope>
</reference>
<feature type="transmembrane region" description="Helical" evidence="12">
    <location>
        <begin position="426"/>
        <end position="455"/>
    </location>
</feature>
<reference evidence="14" key="1">
    <citation type="submission" date="2020-07" db="EMBL/GenBank/DDBJ databases">
        <title>A long reads based de novo assembly of the rainbow trout Arlee double haploid line genome.</title>
        <authorList>
            <person name="Gao G."/>
            <person name="Palti Y."/>
        </authorList>
    </citation>
    <scope>NUCLEOTIDE SEQUENCE [LARGE SCALE GENOMIC DNA]</scope>
</reference>
<sequence length="499" mass="53779">MKLAVLDIALRDLWSRTNTPNGRVCIPPYTCKRIGLVLPQGMGDPSVYHAVVVIFLEFFAWGLLTTPMLTVLHQTFPQHTFLMNGLIHGVKGILSFLSAPLIGALSDVWGRKSFLLLTVFFTCAPIPLMKISPWWYFAVISMSGVFAVTFSVIFAYVADITAEHERSTAYGLVSATFAASLVTSPAIGAYLSETYGDTLVVILATAIAILDIIFILVVVPESLPEKMRPASWGAPISWEQADPFASLRKVGQDSTVLLICITVFLSYLPEAGQYSSFFLYLRQVQRFSSETVAAFIAVVGILSIVAQTMVLGILMRSIGNKNTILLGLGFQILQLAWYGFGSQPWMMWAAGAVAAMSSITFPAVSAIVSRNADPDQQGVVQGVITGIRGLCNGLGPAFYGFIFYLFHVELTDLDAVDSPVSLPLSLFLQSSIIPGPPFLFGACSVLLSLLVALFIPEHSGPGVRPGGYKKHNNGTQSHSHSPPSSGAEGKELLLDGSCV</sequence>
<evidence type="ECO:0000256" key="6">
    <source>
        <dbReference type="ARBA" id="ARBA00022990"/>
    </source>
</evidence>
<dbReference type="PROSITE" id="PS50850">
    <property type="entry name" value="MFS"/>
    <property type="match status" value="1"/>
</dbReference>
<reference evidence="14" key="2">
    <citation type="submission" date="2025-08" db="UniProtKB">
        <authorList>
            <consortium name="Ensembl"/>
        </authorList>
    </citation>
    <scope>IDENTIFICATION</scope>
</reference>
<feature type="transmembrane region" description="Helical" evidence="12">
    <location>
        <begin position="256"/>
        <end position="280"/>
    </location>
</feature>
<evidence type="ECO:0000256" key="11">
    <source>
        <dbReference type="SAM" id="MobiDB-lite"/>
    </source>
</evidence>
<dbReference type="GO" id="GO:0022857">
    <property type="term" value="F:transmembrane transporter activity"/>
    <property type="evidence" value="ECO:0007669"/>
    <property type="project" value="InterPro"/>
</dbReference>
<feature type="transmembrane region" description="Helical" evidence="12">
    <location>
        <begin position="346"/>
        <end position="368"/>
    </location>
</feature>
<dbReference type="InterPro" id="IPR001958">
    <property type="entry name" value="Tet-R_TetA/multi-R_MdtG-like"/>
</dbReference>
<evidence type="ECO:0000256" key="3">
    <source>
        <dbReference type="ARBA" id="ARBA00022448"/>
    </source>
</evidence>
<dbReference type="FunFam" id="1.20.1250.20:FF:000099">
    <property type="entry name" value="Hippocampus abundant gene transcript 1"/>
    <property type="match status" value="1"/>
</dbReference>
<evidence type="ECO:0000313" key="15">
    <source>
        <dbReference type="Proteomes" id="UP000694395"/>
    </source>
</evidence>
<protein>
    <recommendedName>
        <fullName evidence="9">Hippocampus abundant transcript 1 protein</fullName>
    </recommendedName>
    <alternativeName>
        <fullName evidence="10">Major facilitator superfamily domain-containing 14A</fullName>
    </alternativeName>
</protein>
<keyword evidence="8" id="KW-0325">Glycoprotein</keyword>
<evidence type="ECO:0000256" key="8">
    <source>
        <dbReference type="ARBA" id="ARBA00023180"/>
    </source>
</evidence>
<keyword evidence="5 12" id="KW-1133">Transmembrane helix</keyword>
<comment type="similarity">
    <text evidence="2">Belongs to the major facilitator superfamily.</text>
</comment>
<feature type="compositionally biased region" description="Polar residues" evidence="11">
    <location>
        <begin position="473"/>
        <end position="484"/>
    </location>
</feature>
<evidence type="ECO:0000256" key="12">
    <source>
        <dbReference type="SAM" id="Phobius"/>
    </source>
</evidence>
<dbReference type="Ensembl" id="ENSOMYT00000118625.1">
    <property type="protein sequence ID" value="ENSOMYP00000121473.1"/>
    <property type="gene ID" value="ENSOMYG00000001815.2"/>
</dbReference>
<dbReference type="InterPro" id="IPR036259">
    <property type="entry name" value="MFS_trans_sf"/>
</dbReference>
<organism evidence="14 15">
    <name type="scientific">Oncorhynchus mykiss</name>
    <name type="common">Rainbow trout</name>
    <name type="synonym">Salmo gairdneri</name>
    <dbReference type="NCBI Taxonomy" id="8022"/>
    <lineage>
        <taxon>Eukaryota</taxon>
        <taxon>Metazoa</taxon>
        <taxon>Chordata</taxon>
        <taxon>Craniata</taxon>
        <taxon>Vertebrata</taxon>
        <taxon>Euteleostomi</taxon>
        <taxon>Actinopterygii</taxon>
        <taxon>Neopterygii</taxon>
        <taxon>Teleostei</taxon>
        <taxon>Protacanthopterygii</taxon>
        <taxon>Salmoniformes</taxon>
        <taxon>Salmonidae</taxon>
        <taxon>Salmoninae</taxon>
        <taxon>Oncorhynchus</taxon>
    </lineage>
</organism>
<feature type="domain" description="Major facilitator superfamily (MFS) profile" evidence="13">
    <location>
        <begin position="46"/>
        <end position="460"/>
    </location>
</feature>
<comment type="subcellular location">
    <subcellularLocation>
        <location evidence="1">Membrane</location>
        <topology evidence="1">Multi-pass membrane protein</topology>
    </subcellularLocation>
</comment>
<dbReference type="InterPro" id="IPR011701">
    <property type="entry name" value="MFS"/>
</dbReference>
<accession>A0A8K9WSK8</accession>
<dbReference type="InterPro" id="IPR005829">
    <property type="entry name" value="Sugar_transporter_CS"/>
</dbReference>
<feature type="transmembrane region" description="Helical" evidence="12">
    <location>
        <begin position="47"/>
        <end position="69"/>
    </location>
</feature>
<feature type="transmembrane region" description="Helical" evidence="12">
    <location>
        <begin position="389"/>
        <end position="406"/>
    </location>
</feature>
<keyword evidence="3" id="KW-0813">Transport</keyword>
<feature type="transmembrane region" description="Helical" evidence="12">
    <location>
        <begin position="322"/>
        <end position="340"/>
    </location>
</feature>
<dbReference type="CDD" id="cd17387">
    <property type="entry name" value="MFS_MFSD14"/>
    <property type="match status" value="1"/>
</dbReference>
<dbReference type="PANTHER" id="PTHR23504:SF34">
    <property type="entry name" value="MAJOR FACILITATOR SUPERFAMILY (MFS) PROFILE DOMAIN-CONTAINING PROTEIN"/>
    <property type="match status" value="1"/>
</dbReference>
<keyword evidence="6" id="KW-0007">Acetylation</keyword>
<dbReference type="PROSITE" id="PS00216">
    <property type="entry name" value="SUGAR_TRANSPORT_1"/>
    <property type="match status" value="1"/>
</dbReference>
<dbReference type="Proteomes" id="UP000694395">
    <property type="component" value="Chromosome 8"/>
</dbReference>
<dbReference type="Gene3D" id="1.20.1250.20">
    <property type="entry name" value="MFS general substrate transporter like domains"/>
    <property type="match status" value="1"/>
</dbReference>
<evidence type="ECO:0000256" key="10">
    <source>
        <dbReference type="ARBA" id="ARBA00079798"/>
    </source>
</evidence>
<dbReference type="SUPFAM" id="SSF103473">
    <property type="entry name" value="MFS general substrate transporter"/>
    <property type="match status" value="1"/>
</dbReference>
<keyword evidence="15" id="KW-1185">Reference proteome</keyword>
<feature type="transmembrane region" description="Helical" evidence="12">
    <location>
        <begin position="198"/>
        <end position="219"/>
    </location>
</feature>
<feature type="transmembrane region" description="Helical" evidence="12">
    <location>
        <begin position="292"/>
        <end position="315"/>
    </location>
</feature>
<name>A0A8K9WSK8_ONCMY</name>
<proteinExistence type="inferred from homology"/>